<gene>
    <name evidence="2" type="ORF">CB5_LOCUS31235</name>
</gene>
<dbReference type="PANTHER" id="PTHR37371">
    <property type="entry name" value="OS08G0180400 PROTEIN"/>
    <property type="match status" value="1"/>
</dbReference>
<reference evidence="2" key="1">
    <citation type="submission" date="2020-07" db="EMBL/GenBank/DDBJ databases">
        <authorList>
            <person name="Lin J."/>
        </authorList>
    </citation>
    <scope>NUCLEOTIDE SEQUENCE</scope>
</reference>
<evidence type="ECO:0000313" key="2">
    <source>
        <dbReference type="EMBL" id="CAD1848024.1"/>
    </source>
</evidence>
<dbReference type="AlphaFoldDB" id="A0A6V7QXN6"/>
<organism evidence="2">
    <name type="scientific">Ananas comosus var. bracteatus</name>
    <name type="common">red pineapple</name>
    <dbReference type="NCBI Taxonomy" id="296719"/>
    <lineage>
        <taxon>Eukaryota</taxon>
        <taxon>Viridiplantae</taxon>
        <taxon>Streptophyta</taxon>
        <taxon>Embryophyta</taxon>
        <taxon>Tracheophyta</taxon>
        <taxon>Spermatophyta</taxon>
        <taxon>Magnoliopsida</taxon>
        <taxon>Liliopsida</taxon>
        <taxon>Poales</taxon>
        <taxon>Bromeliaceae</taxon>
        <taxon>Bromelioideae</taxon>
        <taxon>Ananas</taxon>
    </lineage>
</organism>
<feature type="compositionally biased region" description="Low complexity" evidence="1">
    <location>
        <begin position="63"/>
        <end position="78"/>
    </location>
</feature>
<evidence type="ECO:0000256" key="1">
    <source>
        <dbReference type="SAM" id="MobiDB-lite"/>
    </source>
</evidence>
<dbReference type="PANTHER" id="PTHR37371:SF1">
    <property type="entry name" value="KINESIN-LIKE PROTEIN"/>
    <property type="match status" value="1"/>
</dbReference>
<name>A0A6V7QXN6_ANACO</name>
<feature type="region of interest" description="Disordered" evidence="1">
    <location>
        <begin position="57"/>
        <end position="78"/>
    </location>
</feature>
<proteinExistence type="predicted"/>
<sequence length="203" mass="22492">MYSLHVREPRHQPHRGRNRGRNPSSPLSPPLPPPPNRSSKPYAPSSFDLTFLASASSNKKVTSSKTLTPGSLPSTPPKTLASIADLRSLAASRLDSVKRELDLCHSAITKEFDASHNRISKRCKIQTQACLQLTEEVDKEYKKLSDRIKENSELIKASYVEFMAEAQSTASRVCKASISELSQSMEKAIDSLRTRYNIPATPV</sequence>
<feature type="region of interest" description="Disordered" evidence="1">
    <location>
        <begin position="1"/>
        <end position="45"/>
    </location>
</feature>
<feature type="compositionally biased region" description="Basic and acidic residues" evidence="1">
    <location>
        <begin position="1"/>
        <end position="11"/>
    </location>
</feature>
<dbReference type="EMBL" id="CAJEUB010000065">
    <property type="protein sequence ID" value="CAD1848024.1"/>
    <property type="molecule type" value="Genomic_DNA"/>
</dbReference>
<protein>
    <submittedName>
        <fullName evidence="2">Uncharacterized protein</fullName>
    </submittedName>
</protein>
<accession>A0A6V7QXN6</accession>
<feature type="compositionally biased region" description="Pro residues" evidence="1">
    <location>
        <begin position="26"/>
        <end position="36"/>
    </location>
</feature>